<evidence type="ECO:0000313" key="4">
    <source>
        <dbReference type="Proteomes" id="UP000887578"/>
    </source>
</evidence>
<keyword evidence="4" id="KW-1185">Reference proteome</keyword>
<feature type="chain" id="PRO_5037056001" evidence="3">
    <location>
        <begin position="24"/>
        <end position="183"/>
    </location>
</feature>
<comment type="similarity">
    <text evidence="1">Belongs to the glycosyl hydrolase 25 family.</text>
</comment>
<proteinExistence type="inferred from homology"/>
<dbReference type="InterPro" id="IPR051595">
    <property type="entry name" value="GH25_Enzymes"/>
</dbReference>
<reference evidence="5" key="1">
    <citation type="submission" date="2022-11" db="UniProtKB">
        <authorList>
            <consortium name="WormBaseParasite"/>
        </authorList>
    </citation>
    <scope>IDENTIFICATION</scope>
</reference>
<dbReference type="AlphaFoldDB" id="A0A914PG10"/>
<sequence>MKNFGVFLFFILFYSFECSKTFGIDTSLNVTVEEFKCLKTNYSFFIARIWNAFGQLDLDGIQNIKNARKAGFENIEGYFFPRAYDGRMSAAYQMEAALNGLDEHGIEIDRLWIDIQNDNDEFWLSDKSMNRDFILELIRRAEEKIPKVGIYTNNWGWESVVGLDWEGASNKLLWYAHFEIEPV</sequence>
<dbReference type="GO" id="GO:0009253">
    <property type="term" value="P:peptidoglycan catabolic process"/>
    <property type="evidence" value="ECO:0007669"/>
    <property type="project" value="InterPro"/>
</dbReference>
<accession>A0A914PG10</accession>
<dbReference type="Proteomes" id="UP000887578">
    <property type="component" value="Unplaced"/>
</dbReference>
<evidence type="ECO:0000256" key="3">
    <source>
        <dbReference type="SAM" id="SignalP"/>
    </source>
</evidence>
<dbReference type="WBParaSite" id="PDA_v2.g17206.t1">
    <property type="protein sequence ID" value="PDA_v2.g17206.t1"/>
    <property type="gene ID" value="PDA_v2.g17206"/>
</dbReference>
<evidence type="ECO:0000256" key="1">
    <source>
        <dbReference type="ARBA" id="ARBA00010646"/>
    </source>
</evidence>
<dbReference type="GO" id="GO:0007165">
    <property type="term" value="P:signal transduction"/>
    <property type="evidence" value="ECO:0007669"/>
    <property type="project" value="TreeGrafter"/>
</dbReference>
<feature type="signal peptide" evidence="3">
    <location>
        <begin position="1"/>
        <end position="23"/>
    </location>
</feature>
<name>A0A914PG10_9BILA</name>
<dbReference type="SUPFAM" id="SSF51445">
    <property type="entry name" value="(Trans)glycosidases"/>
    <property type="match status" value="1"/>
</dbReference>
<evidence type="ECO:0000256" key="2">
    <source>
        <dbReference type="ARBA" id="ARBA00022729"/>
    </source>
</evidence>
<dbReference type="GO" id="GO:0016998">
    <property type="term" value="P:cell wall macromolecule catabolic process"/>
    <property type="evidence" value="ECO:0007669"/>
    <property type="project" value="InterPro"/>
</dbReference>
<protein>
    <submittedName>
        <fullName evidence="5">Lysozyme</fullName>
    </submittedName>
</protein>
<dbReference type="PANTHER" id="PTHR23208:SF36">
    <property type="entry name" value="LYSOZYME-RELATED"/>
    <property type="match status" value="1"/>
</dbReference>
<evidence type="ECO:0000313" key="5">
    <source>
        <dbReference type="WBParaSite" id="PDA_v2.g17206.t1"/>
    </source>
</evidence>
<dbReference type="InterPro" id="IPR002053">
    <property type="entry name" value="Glyco_hydro_25"/>
</dbReference>
<dbReference type="InterPro" id="IPR017853">
    <property type="entry name" value="GH"/>
</dbReference>
<dbReference type="GO" id="GO:0003796">
    <property type="term" value="F:lysozyme activity"/>
    <property type="evidence" value="ECO:0007669"/>
    <property type="project" value="InterPro"/>
</dbReference>
<dbReference type="PANTHER" id="PTHR23208">
    <property type="entry name" value="LYSOZYME PROTEIN"/>
    <property type="match status" value="1"/>
</dbReference>
<dbReference type="PROSITE" id="PS51904">
    <property type="entry name" value="GLYCOSYL_HYDROL_F25_2"/>
    <property type="match status" value="1"/>
</dbReference>
<dbReference type="GO" id="GO:0045087">
    <property type="term" value="P:innate immune response"/>
    <property type="evidence" value="ECO:0007669"/>
    <property type="project" value="TreeGrafter"/>
</dbReference>
<dbReference type="Gene3D" id="3.20.20.80">
    <property type="entry name" value="Glycosidases"/>
    <property type="match status" value="1"/>
</dbReference>
<organism evidence="4 5">
    <name type="scientific">Panagrolaimus davidi</name>
    <dbReference type="NCBI Taxonomy" id="227884"/>
    <lineage>
        <taxon>Eukaryota</taxon>
        <taxon>Metazoa</taxon>
        <taxon>Ecdysozoa</taxon>
        <taxon>Nematoda</taxon>
        <taxon>Chromadorea</taxon>
        <taxon>Rhabditida</taxon>
        <taxon>Tylenchina</taxon>
        <taxon>Panagrolaimomorpha</taxon>
        <taxon>Panagrolaimoidea</taxon>
        <taxon>Panagrolaimidae</taxon>
        <taxon>Panagrolaimus</taxon>
    </lineage>
</organism>
<keyword evidence="2 3" id="KW-0732">Signal</keyword>